<evidence type="ECO:0000259" key="11">
    <source>
        <dbReference type="PROSITE" id="PS51198"/>
    </source>
</evidence>
<feature type="compositionally biased region" description="Basic residues" evidence="10">
    <location>
        <begin position="1541"/>
        <end position="1550"/>
    </location>
</feature>
<comment type="catalytic activity">
    <reaction evidence="8">
        <text>ATP + H2O = ADP + phosphate + H(+)</text>
        <dbReference type="Rhea" id="RHEA:13065"/>
        <dbReference type="ChEBI" id="CHEBI:15377"/>
        <dbReference type="ChEBI" id="CHEBI:15378"/>
        <dbReference type="ChEBI" id="CHEBI:30616"/>
        <dbReference type="ChEBI" id="CHEBI:43474"/>
        <dbReference type="ChEBI" id="CHEBI:456216"/>
        <dbReference type="EC" id="5.6.2.4"/>
    </reaction>
</comment>
<reference evidence="13" key="1">
    <citation type="submission" date="2022-11" db="EMBL/GenBank/DDBJ databases">
        <title>Minimal conservation of predation-associated metabolite biosynthetic gene clusters underscores biosynthetic potential of Myxococcota including descriptions for ten novel species: Archangium lansinium sp. nov., Myxococcus landrumus sp. nov., Nannocystis bai.</title>
        <authorList>
            <person name="Ahearne A."/>
            <person name="Stevens C."/>
            <person name="Phillips K."/>
        </authorList>
    </citation>
    <scope>NUCLEOTIDE SEQUENCE</scope>
    <source>
        <strain evidence="13">Na p29</strain>
    </source>
</reference>
<dbReference type="GO" id="GO:0003677">
    <property type="term" value="F:DNA binding"/>
    <property type="evidence" value="ECO:0007669"/>
    <property type="project" value="InterPro"/>
</dbReference>
<proteinExistence type="predicted"/>
<feature type="compositionally biased region" description="Low complexity" evidence="10">
    <location>
        <begin position="302"/>
        <end position="311"/>
    </location>
</feature>
<feature type="compositionally biased region" description="Low complexity" evidence="10">
    <location>
        <begin position="1301"/>
        <end position="1314"/>
    </location>
</feature>
<feature type="compositionally biased region" description="Basic and acidic residues" evidence="10">
    <location>
        <begin position="269"/>
        <end position="279"/>
    </location>
</feature>
<feature type="compositionally biased region" description="Low complexity" evidence="10">
    <location>
        <begin position="1329"/>
        <end position="1339"/>
    </location>
</feature>
<dbReference type="InterPro" id="IPR000212">
    <property type="entry name" value="DNA_helicase_UvrD/REP"/>
</dbReference>
<gene>
    <name evidence="13" type="ORF">OV079_37735</name>
</gene>
<feature type="region of interest" description="Disordered" evidence="10">
    <location>
        <begin position="1244"/>
        <end position="1559"/>
    </location>
</feature>
<feature type="compositionally biased region" description="Basic and acidic residues" evidence="10">
    <location>
        <begin position="237"/>
        <end position="248"/>
    </location>
</feature>
<evidence type="ECO:0000313" key="14">
    <source>
        <dbReference type="Proteomes" id="UP001150924"/>
    </source>
</evidence>
<feature type="compositionally biased region" description="Basic residues" evidence="10">
    <location>
        <begin position="1472"/>
        <end position="1482"/>
    </location>
</feature>
<dbReference type="RefSeq" id="WP_267774447.1">
    <property type="nucleotide sequence ID" value="NZ_JAPNKE010000002.1"/>
</dbReference>
<dbReference type="Pfam" id="PF13361">
    <property type="entry name" value="UvrD_C"/>
    <property type="match status" value="1"/>
</dbReference>
<feature type="binding site" evidence="9">
    <location>
        <begin position="483"/>
        <end position="490"/>
    </location>
    <ligand>
        <name>ATP</name>
        <dbReference type="ChEBI" id="CHEBI:30616"/>
    </ligand>
</feature>
<evidence type="ECO:0000256" key="4">
    <source>
        <dbReference type="ARBA" id="ARBA00022840"/>
    </source>
</evidence>
<feature type="region of interest" description="Disordered" evidence="10">
    <location>
        <begin position="1"/>
        <end position="47"/>
    </location>
</feature>
<dbReference type="InterPro" id="IPR027417">
    <property type="entry name" value="P-loop_NTPase"/>
</dbReference>
<evidence type="ECO:0000256" key="8">
    <source>
        <dbReference type="ARBA" id="ARBA00048988"/>
    </source>
</evidence>
<evidence type="ECO:0000256" key="6">
    <source>
        <dbReference type="ARBA" id="ARBA00034617"/>
    </source>
</evidence>
<dbReference type="GO" id="GO:0000725">
    <property type="term" value="P:recombinational repair"/>
    <property type="evidence" value="ECO:0007669"/>
    <property type="project" value="TreeGrafter"/>
</dbReference>
<dbReference type="PANTHER" id="PTHR11070">
    <property type="entry name" value="UVRD / RECB / PCRA DNA HELICASE FAMILY MEMBER"/>
    <property type="match status" value="1"/>
</dbReference>
<evidence type="ECO:0000256" key="3">
    <source>
        <dbReference type="ARBA" id="ARBA00022806"/>
    </source>
</evidence>
<dbReference type="EMBL" id="JAPNKE010000002">
    <property type="protein sequence ID" value="MCY1011206.1"/>
    <property type="molecule type" value="Genomic_DNA"/>
</dbReference>
<keyword evidence="4 9" id="KW-0067">ATP-binding</keyword>
<name>A0A9X3EW53_9BACT</name>
<dbReference type="GO" id="GO:0005829">
    <property type="term" value="C:cytosol"/>
    <property type="evidence" value="ECO:0007669"/>
    <property type="project" value="TreeGrafter"/>
</dbReference>
<dbReference type="GO" id="GO:0043138">
    <property type="term" value="F:3'-5' DNA helicase activity"/>
    <property type="evidence" value="ECO:0007669"/>
    <property type="project" value="UniProtKB-EC"/>
</dbReference>
<dbReference type="SUPFAM" id="SSF52540">
    <property type="entry name" value="P-loop containing nucleoside triphosphate hydrolases"/>
    <property type="match status" value="1"/>
</dbReference>
<feature type="domain" description="UvrD-like helicase C-terminal" evidence="12">
    <location>
        <begin position="933"/>
        <end position="1161"/>
    </location>
</feature>
<evidence type="ECO:0000256" key="5">
    <source>
        <dbReference type="ARBA" id="ARBA00023235"/>
    </source>
</evidence>
<keyword evidence="1 9" id="KW-0547">Nucleotide-binding</keyword>
<feature type="compositionally biased region" description="Low complexity" evidence="10">
    <location>
        <begin position="1262"/>
        <end position="1272"/>
    </location>
</feature>
<feature type="compositionally biased region" description="Basic residues" evidence="10">
    <location>
        <begin position="1489"/>
        <end position="1498"/>
    </location>
</feature>
<evidence type="ECO:0000256" key="9">
    <source>
        <dbReference type="PROSITE-ProRule" id="PRU00560"/>
    </source>
</evidence>
<feature type="compositionally biased region" description="Basic and acidic residues" evidence="10">
    <location>
        <begin position="1247"/>
        <end position="1258"/>
    </location>
</feature>
<dbReference type="Gene3D" id="3.40.50.300">
    <property type="entry name" value="P-loop containing nucleotide triphosphate hydrolases"/>
    <property type="match status" value="3"/>
</dbReference>
<organism evidence="13 14">
    <name type="scientific">Nannocystis pusilla</name>
    <dbReference type="NCBI Taxonomy" id="889268"/>
    <lineage>
        <taxon>Bacteria</taxon>
        <taxon>Pseudomonadati</taxon>
        <taxon>Myxococcota</taxon>
        <taxon>Polyangia</taxon>
        <taxon>Nannocystales</taxon>
        <taxon>Nannocystaceae</taxon>
        <taxon>Nannocystis</taxon>
    </lineage>
</organism>
<dbReference type="PROSITE" id="PS51198">
    <property type="entry name" value="UVRD_HELICASE_ATP_BIND"/>
    <property type="match status" value="1"/>
</dbReference>
<dbReference type="Pfam" id="PF00580">
    <property type="entry name" value="UvrD-helicase"/>
    <property type="match status" value="1"/>
</dbReference>
<feature type="region of interest" description="Disordered" evidence="10">
    <location>
        <begin position="60"/>
        <end position="375"/>
    </location>
</feature>
<dbReference type="GO" id="GO:0016787">
    <property type="term" value="F:hydrolase activity"/>
    <property type="evidence" value="ECO:0007669"/>
    <property type="project" value="UniProtKB-UniRule"/>
</dbReference>
<feature type="compositionally biased region" description="Basic and acidic residues" evidence="10">
    <location>
        <begin position="1319"/>
        <end position="1328"/>
    </location>
</feature>
<accession>A0A9X3EW53</accession>
<feature type="compositionally biased region" description="Basic and acidic residues" evidence="10">
    <location>
        <begin position="358"/>
        <end position="375"/>
    </location>
</feature>
<dbReference type="InterPro" id="IPR014017">
    <property type="entry name" value="DNA_helicase_UvrD-like_C"/>
</dbReference>
<dbReference type="InterPro" id="IPR014016">
    <property type="entry name" value="UvrD-like_ATP-bd"/>
</dbReference>
<feature type="compositionally biased region" description="Low complexity" evidence="10">
    <location>
        <begin position="1434"/>
        <end position="1443"/>
    </location>
</feature>
<feature type="domain" description="UvrD-like helicase ATP-binding" evidence="11">
    <location>
        <begin position="462"/>
        <end position="908"/>
    </location>
</feature>
<feature type="compositionally biased region" description="Basic and acidic residues" evidence="10">
    <location>
        <begin position="1452"/>
        <end position="1471"/>
    </location>
</feature>
<evidence type="ECO:0000256" key="1">
    <source>
        <dbReference type="ARBA" id="ARBA00022741"/>
    </source>
</evidence>
<comment type="caution">
    <text evidence="13">The sequence shown here is derived from an EMBL/GenBank/DDBJ whole genome shotgun (WGS) entry which is preliminary data.</text>
</comment>
<dbReference type="PROSITE" id="PS51217">
    <property type="entry name" value="UVRD_HELICASE_CTER"/>
    <property type="match status" value="1"/>
</dbReference>
<feature type="compositionally biased region" description="Low complexity" evidence="10">
    <location>
        <begin position="1360"/>
        <end position="1372"/>
    </location>
</feature>
<evidence type="ECO:0000259" key="12">
    <source>
        <dbReference type="PROSITE" id="PS51217"/>
    </source>
</evidence>
<comment type="catalytic activity">
    <reaction evidence="6">
        <text>Couples ATP hydrolysis with the unwinding of duplex DNA by translocating in the 3'-5' direction.</text>
        <dbReference type="EC" id="5.6.2.4"/>
    </reaction>
</comment>
<protein>
    <recommendedName>
        <fullName evidence="7">DNA 3'-5' helicase</fullName>
        <ecNumber evidence="7">5.6.2.4</ecNumber>
    </recommendedName>
</protein>
<keyword evidence="3 9" id="KW-0347">Helicase</keyword>
<evidence type="ECO:0000313" key="13">
    <source>
        <dbReference type="EMBL" id="MCY1011206.1"/>
    </source>
</evidence>
<keyword evidence="2 9" id="KW-0378">Hydrolase</keyword>
<evidence type="ECO:0000256" key="10">
    <source>
        <dbReference type="SAM" id="MobiDB-lite"/>
    </source>
</evidence>
<feature type="compositionally biased region" description="Basic and acidic residues" evidence="10">
    <location>
        <begin position="328"/>
        <end position="348"/>
    </location>
</feature>
<feature type="compositionally biased region" description="Low complexity" evidence="10">
    <location>
        <begin position="257"/>
        <end position="268"/>
    </location>
</feature>
<evidence type="ECO:0000256" key="2">
    <source>
        <dbReference type="ARBA" id="ARBA00022801"/>
    </source>
</evidence>
<feature type="compositionally biased region" description="Basic and acidic residues" evidence="10">
    <location>
        <begin position="286"/>
        <end position="299"/>
    </location>
</feature>
<feature type="compositionally biased region" description="Basic residues" evidence="10">
    <location>
        <begin position="1516"/>
        <end position="1528"/>
    </location>
</feature>
<dbReference type="EC" id="5.6.2.4" evidence="7"/>
<dbReference type="Proteomes" id="UP001150924">
    <property type="component" value="Unassembled WGS sequence"/>
</dbReference>
<feature type="compositionally biased region" description="Basic residues" evidence="10">
    <location>
        <begin position="1273"/>
        <end position="1284"/>
    </location>
</feature>
<feature type="compositionally biased region" description="Basic and acidic residues" evidence="10">
    <location>
        <begin position="85"/>
        <end position="99"/>
    </location>
</feature>
<dbReference type="PANTHER" id="PTHR11070:SF67">
    <property type="entry name" value="DNA 3'-5' HELICASE"/>
    <property type="match status" value="1"/>
</dbReference>
<feature type="compositionally biased region" description="Polar residues" evidence="10">
    <location>
        <begin position="175"/>
        <end position="184"/>
    </location>
</feature>
<evidence type="ECO:0000256" key="7">
    <source>
        <dbReference type="ARBA" id="ARBA00034808"/>
    </source>
</evidence>
<keyword evidence="14" id="KW-1185">Reference proteome</keyword>
<keyword evidence="5" id="KW-0413">Isomerase</keyword>
<dbReference type="GO" id="GO:0005524">
    <property type="term" value="F:ATP binding"/>
    <property type="evidence" value="ECO:0007669"/>
    <property type="project" value="UniProtKB-UniRule"/>
</dbReference>
<sequence length="1559" mass="171124">MSDPEKPPRPESLWLFGEPEAAAAQPPPVRKARRNRPAPRQVARPARDLFNAVAGAFARSAEAAARPAPQPAEPIAEPRKRGRKGDRGGEGHVPEDRQARGASDPQAGGPVPTDRKTRGASDAQAGGPVPTDRKTRGASDAQAGGPVPTDRQARGASDAQAGGPVPTDRQARGLSDSQVGSSVPSDRRTPSDTPTGGPAPADKKPRRVSDASGGPVPTDGQARTTDARASESVPTDRQGRTTDARASESRGASDTPASSGAVVAGATGEAERPILEGKPEVWGIALDDRYLAEPTDAERSVSAASARAAPSPRRPPRSAPRSRGMRTRRAEARAAEARLDSHSEREPGLESVPSEDLEWSRLEPADPELSAERELVAEDMRAGLGELDALDRHREASDRPEPADSLADAIALAEAVVLDPPHARKRHARKDRSQVLEEVPPAPRQDVLAVIAEAERVAEAALDLPPDPRLAGGHRLEHMRILASAGSGKTYQLTNRYLQILSRGAFPYSILASTFTRAAAGEIRDRILRTLAEAADDAAKRDELGHRLHRDLARTRVLDLLASLANNLHRLQIRTLDSFFGTIVRCFSLELGLPTDARIVDEDEAFRLRREAIGLMLEEGDTEAIIELLASLTEGSSERAVTDTIDNTVSSLYDLYREAQDTSAWEAIAPEPTLGEQELDDAIAALRFAVPTDLGKRGIEAHTKDCQRAEQCRTGSSDDWMEFFTTGLAKKVAENELVYYNKPIAPGTVFAYRRLLSHARGVFRRRVIEQTRATCTLLQLFDSCYRRVKREHKVLTFADLTVALAQADLAGHLDEICFRIDARLRHVLLDEMQDTSIQQWNALRPIVDETVSYSTDERSFFCVGDVKQSIYGWRNACPEILSRLDDLLHRPGGQVLHKETLATSFRSSPAVIEVVNKIFTNLKDNPTLLRYPYAARRWDSEFEQHTTTRKIAGYVQVRAVGRCEDQGKRQALRLQEAAALVAELYHRHPGKTIGVLLRTNGAVGRVLYELGPTRLKIPATGRGGGPLTDAPAVNAILDLLRLADHPDHSIAGFNVFASPLGQVVGFDKDDRNLQRRVAARVRRQIASDGLAPTLQQWVRAIAGQVDERQYRRCMQLIQLAQVWDERRTLRCDQFVAMVETRPVADPAASAVQVMTVHQSKGLEFDIVILPELEIELASTRTLKVVYERDGDAGPVVRIARHVSKDMWQQFDDLRPIFEQHIDRLAHESLCLLYVAVTRARGPVHVGRPAERGQPRRAGEGFGAADPRAPRGAGRARQRAVRVRRPQLAGAARLRRARRVRPVGPAPRVVAPAGGRAPGRRRDRERADEPQLPALAGPAGARRRDGAGPGPHGGRPHAPGRHAAVAVGRGHAGAVRRDRLVRGVQPQHPAARGDRPRRHAGPRRDVGARAGAGVPARARGPQPARRAEPRRARPGRLARGAADPVRPPRRQRRPPDRRDRPPRARARPEPRPRPRPRRARRDRSRGTCAKGHRLRPLPRQHREAVRGRGAGQGLPRRGVRLARRRSRAGRPREEAGRGRPAVPRRRRRARGVRSEARRPS</sequence>
<feature type="compositionally biased region" description="Low complexity" evidence="10">
    <location>
        <begin position="1407"/>
        <end position="1423"/>
    </location>
</feature>